<dbReference type="Proteomes" id="UP000039865">
    <property type="component" value="Unassembled WGS sequence"/>
</dbReference>
<dbReference type="InParanoid" id="A0A078B171"/>
<name>A0A078B171_STYLE</name>
<gene>
    <name evidence="1" type="primary">Contig15078.g16068</name>
    <name evidence="1" type="ORF">STYLEM_17192</name>
</gene>
<dbReference type="EMBL" id="CCKQ01016201">
    <property type="protein sequence ID" value="CDW88076.1"/>
    <property type="molecule type" value="Genomic_DNA"/>
</dbReference>
<dbReference type="OrthoDB" id="324684at2759"/>
<evidence type="ECO:0000313" key="2">
    <source>
        <dbReference type="Proteomes" id="UP000039865"/>
    </source>
</evidence>
<reference evidence="1 2" key="1">
    <citation type="submission" date="2014-06" db="EMBL/GenBank/DDBJ databases">
        <authorList>
            <person name="Swart Estienne"/>
        </authorList>
    </citation>
    <scope>NUCLEOTIDE SEQUENCE [LARGE SCALE GENOMIC DNA]</scope>
    <source>
        <strain evidence="1 2">130c</strain>
    </source>
</reference>
<accession>A0A078B171</accession>
<keyword evidence="2" id="KW-1185">Reference proteome</keyword>
<evidence type="ECO:0000313" key="1">
    <source>
        <dbReference type="EMBL" id="CDW88076.1"/>
    </source>
</evidence>
<dbReference type="AlphaFoldDB" id="A0A078B171"/>
<proteinExistence type="predicted"/>
<protein>
    <submittedName>
        <fullName evidence="1">Uncharacterized protein</fullName>
    </submittedName>
</protein>
<sequence>MSADNKKIFVTSQPYIGQVSMLFYVPECEEKEILASLIEKHGGRCSNIHDCSTYQIRPINCEVSHKEYFQGEIYSAIWLTESIKSGQLEDETTHLFAVNSENELKIKRLELHKSQNYTITEAIKIYEIASSKENKHRSQSAAFWKEVSEKGIIPGRTGESMRNFLKKSLKLGLEAYLKGVIADSAKYSHFFFEIPKPSNKSSDITRQEREYLRMAPPKHYNRNGAIDSKIAKTYNKFMQQQQDFKVTDSLNTTSGNAGQNRKQSNGRGVVALNLRDLGQGGETRQSLGQVFNILEQEKLRAPKEQEDQDMVDESNDKENTNSQNLIMNQEELLDAAESEQILVFKKFGEEKRQVNLTNGQEAFFALLAQDLMEIADNYKRDIDEVHKIFFEVSCDREKLKKVLDGQKIPGRWQILEDLALKDTKTLSSYQYVTNSKGEDEVLKRQKFLEYRA</sequence>
<organism evidence="1 2">
    <name type="scientific">Stylonychia lemnae</name>
    <name type="common">Ciliate</name>
    <dbReference type="NCBI Taxonomy" id="5949"/>
    <lineage>
        <taxon>Eukaryota</taxon>
        <taxon>Sar</taxon>
        <taxon>Alveolata</taxon>
        <taxon>Ciliophora</taxon>
        <taxon>Intramacronucleata</taxon>
        <taxon>Spirotrichea</taxon>
        <taxon>Stichotrichia</taxon>
        <taxon>Sporadotrichida</taxon>
        <taxon>Oxytrichidae</taxon>
        <taxon>Stylonychinae</taxon>
        <taxon>Stylonychia</taxon>
    </lineage>
</organism>